<dbReference type="Gene3D" id="6.10.250.660">
    <property type="match status" value="1"/>
</dbReference>
<gene>
    <name evidence="6 9" type="primary">gpsB</name>
    <name evidence="8" type="ORF">AB986_02670</name>
    <name evidence="9" type="ORF">FBF83_00215</name>
</gene>
<comment type="subunit">
    <text evidence="6">Forms polymers through the coiled coil domains. Interacts with PBP1, MreC and EzrA.</text>
</comment>
<accession>A0A0J6CPP3</accession>
<evidence type="ECO:0000256" key="3">
    <source>
        <dbReference type="ARBA" id="ARBA00022960"/>
    </source>
</evidence>
<comment type="subcellular location">
    <subcellularLocation>
        <location evidence="6">Cytoplasm</location>
    </subcellularLocation>
    <text evidence="6">Shuttles between the lateral wall and the division site in a cell cycle-dependent manner.</text>
</comment>
<dbReference type="PATRIC" id="fig|157733.3.peg.2748"/>
<dbReference type="Proteomes" id="UP000035996">
    <property type="component" value="Unassembled WGS sequence"/>
</dbReference>
<feature type="region of interest" description="Disordered" evidence="7">
    <location>
        <begin position="61"/>
        <end position="86"/>
    </location>
</feature>
<keyword evidence="1 6" id="KW-0963">Cytoplasm</keyword>
<comment type="caution">
    <text evidence="8">The sequence shown here is derived from an EMBL/GenBank/DDBJ whole genome shotgun (WGS) entry which is preliminary data.</text>
</comment>
<evidence type="ECO:0000313" key="8">
    <source>
        <dbReference type="EMBL" id="KMM38236.1"/>
    </source>
</evidence>
<keyword evidence="5 6" id="KW-0131">Cell cycle</keyword>
<dbReference type="NCBIfam" id="NF010725">
    <property type="entry name" value="PRK14127.1"/>
    <property type="match status" value="1"/>
</dbReference>
<dbReference type="InterPro" id="IPR011229">
    <property type="entry name" value="Cell_cycle_GpsB"/>
</dbReference>
<dbReference type="Pfam" id="PF05103">
    <property type="entry name" value="DivIVA"/>
    <property type="match status" value="1"/>
</dbReference>
<dbReference type="AlphaFoldDB" id="A0A0J6CPP3"/>
<dbReference type="GO" id="GO:0005737">
    <property type="term" value="C:cytoplasm"/>
    <property type="evidence" value="ECO:0007669"/>
    <property type="project" value="UniProtKB-SubCell"/>
</dbReference>
<evidence type="ECO:0000256" key="1">
    <source>
        <dbReference type="ARBA" id="ARBA00022490"/>
    </source>
</evidence>
<reference evidence="8" key="1">
    <citation type="submission" date="2015-06" db="EMBL/GenBank/DDBJ databases">
        <authorList>
            <person name="Liu B."/>
            <person name="Wang J."/>
            <person name="Zhu Y."/>
            <person name="Liu G."/>
            <person name="Chen Q."/>
            <person name="Zheng C."/>
            <person name="Che J."/>
            <person name="Ge C."/>
            <person name="Shi H."/>
            <person name="Pan Z."/>
            <person name="Liu X."/>
        </authorList>
    </citation>
    <scope>NUCLEOTIDE SEQUENCE [LARGE SCALE GENOMIC DNA]</scope>
    <source>
        <strain evidence="8">DSM 16346</strain>
    </source>
</reference>
<dbReference type="PANTHER" id="PTHR35794:SF1">
    <property type="entry name" value="CELL CYCLE PROTEIN GPSB"/>
    <property type="match status" value="1"/>
</dbReference>
<dbReference type="OrthoDB" id="389699at2"/>
<dbReference type="NCBIfam" id="TIGR03544">
    <property type="entry name" value="DivI1A_domain"/>
    <property type="match status" value="1"/>
</dbReference>
<keyword evidence="2 6" id="KW-0132">Cell division</keyword>
<evidence type="ECO:0000313" key="11">
    <source>
        <dbReference type="Proteomes" id="UP000310541"/>
    </source>
</evidence>
<reference evidence="9 11" key="2">
    <citation type="submission" date="2019-04" db="EMBL/GenBank/DDBJ databases">
        <title>Genome sequence of Bacillus hwajinpoensis strain Y2.</title>
        <authorList>
            <person name="Fair J.L."/>
            <person name="Maclea K.S."/>
        </authorList>
    </citation>
    <scope>NUCLEOTIDE SEQUENCE [LARGE SCALE GENOMIC DNA]</scope>
    <source>
        <strain evidence="9 11">Y2</strain>
    </source>
</reference>
<feature type="compositionally biased region" description="Basic and acidic residues" evidence="7">
    <location>
        <begin position="61"/>
        <end position="71"/>
    </location>
</feature>
<dbReference type="GeneID" id="301327007"/>
<dbReference type="PIRSF" id="PIRSF029938">
    <property type="entry name" value="UCP029938"/>
    <property type="match status" value="1"/>
</dbReference>
<dbReference type="STRING" id="157733.AB986_02670"/>
<evidence type="ECO:0000256" key="4">
    <source>
        <dbReference type="ARBA" id="ARBA00023054"/>
    </source>
</evidence>
<keyword evidence="4 6" id="KW-0175">Coiled coil</keyword>
<evidence type="ECO:0000256" key="2">
    <source>
        <dbReference type="ARBA" id="ARBA00022618"/>
    </source>
</evidence>
<keyword evidence="10" id="KW-1185">Reference proteome</keyword>
<dbReference type="InterPro" id="IPR007793">
    <property type="entry name" value="DivIVA_fam"/>
</dbReference>
<accession>A0A4U1ML69</accession>
<evidence type="ECO:0000256" key="6">
    <source>
        <dbReference type="HAMAP-Rule" id="MF_02011"/>
    </source>
</evidence>
<organism evidence="8 10">
    <name type="scientific">Guptibacillus hwajinpoensis</name>
    <dbReference type="NCBI Taxonomy" id="208199"/>
    <lineage>
        <taxon>Bacteria</taxon>
        <taxon>Bacillati</taxon>
        <taxon>Bacillota</taxon>
        <taxon>Bacilli</taxon>
        <taxon>Bacillales</taxon>
        <taxon>Guptibacillaceae</taxon>
        <taxon>Guptibacillus</taxon>
    </lineage>
</organism>
<evidence type="ECO:0000313" key="9">
    <source>
        <dbReference type="EMBL" id="TKD71272.1"/>
    </source>
</evidence>
<sequence length="106" mass="12792">MAEQQPTQLTAKDILEKDFKSGFRGYDQDDVDKFLDVVIKDYERFENDIEQLRQENTRLRREMDRMSEQQKRQQTRSQTQPGNTNYDILKRLSNLEKHVFGSKLYE</sequence>
<dbReference type="GO" id="GO:0008360">
    <property type="term" value="P:regulation of cell shape"/>
    <property type="evidence" value="ECO:0007669"/>
    <property type="project" value="UniProtKB-UniRule"/>
</dbReference>
<comment type="similarity">
    <text evidence="6">Belongs to the GpsB family.</text>
</comment>
<dbReference type="EMBL" id="SWFM01000001">
    <property type="protein sequence ID" value="TKD71272.1"/>
    <property type="molecule type" value="Genomic_DNA"/>
</dbReference>
<protein>
    <recommendedName>
        <fullName evidence="6">Cell cycle protein GpsB</fullName>
    </recommendedName>
    <alternativeName>
        <fullName evidence="6">Guiding PBP1-shuttling protein</fullName>
    </alternativeName>
</protein>
<dbReference type="HAMAP" id="MF_02011">
    <property type="entry name" value="GpsB"/>
    <property type="match status" value="1"/>
</dbReference>
<keyword evidence="3 6" id="KW-0133">Cell shape</keyword>
<dbReference type="EMBL" id="LELK01000001">
    <property type="protein sequence ID" value="KMM38236.1"/>
    <property type="molecule type" value="Genomic_DNA"/>
</dbReference>
<dbReference type="RefSeq" id="WP_048309322.1">
    <property type="nucleotide sequence ID" value="NZ_CP119526.1"/>
</dbReference>
<name>A0A0J6CPP3_9BACL</name>
<dbReference type="InterPro" id="IPR019933">
    <property type="entry name" value="DivIVA_domain"/>
</dbReference>
<proteinExistence type="inferred from homology"/>
<evidence type="ECO:0000256" key="5">
    <source>
        <dbReference type="ARBA" id="ARBA00023306"/>
    </source>
</evidence>
<dbReference type="PANTHER" id="PTHR35794">
    <property type="entry name" value="CELL DIVISION PROTEIN DIVIVA"/>
    <property type="match status" value="1"/>
</dbReference>
<dbReference type="Proteomes" id="UP000310541">
    <property type="component" value="Unassembled WGS sequence"/>
</dbReference>
<evidence type="ECO:0000313" key="10">
    <source>
        <dbReference type="Proteomes" id="UP000035996"/>
    </source>
</evidence>
<comment type="function">
    <text evidence="6">Divisome component that associates with the complex late in its assembly, after the Z-ring is formed, and is dependent on DivIC and PBP2B for its recruitment to the divisome. Together with EzrA, is a key component of the system that regulates PBP1 localization during cell cycle progression. Its main role could be the removal of PBP1 from the cell pole after pole maturation is completed. Also contributes to the recruitment of PBP1 to the division complex. Not essential for septum formation.</text>
</comment>
<dbReference type="GO" id="GO:0051301">
    <property type="term" value="P:cell division"/>
    <property type="evidence" value="ECO:0007669"/>
    <property type="project" value="UniProtKB-UniRule"/>
</dbReference>
<evidence type="ECO:0000256" key="7">
    <source>
        <dbReference type="SAM" id="MobiDB-lite"/>
    </source>
</evidence>